<name>A0AAX4JTQ8_9TREE</name>
<evidence type="ECO:0000256" key="1">
    <source>
        <dbReference type="SAM" id="MobiDB-lite"/>
    </source>
</evidence>
<evidence type="ECO:0000313" key="2">
    <source>
        <dbReference type="EMBL" id="WWC88742.1"/>
    </source>
</evidence>
<evidence type="ECO:0000313" key="3">
    <source>
        <dbReference type="Proteomes" id="UP001355207"/>
    </source>
</evidence>
<dbReference type="Proteomes" id="UP001355207">
    <property type="component" value="Chromosome 4"/>
</dbReference>
<dbReference type="GeneID" id="91094325"/>
<organism evidence="2 3">
    <name type="scientific">Kwoniella dendrophila CBS 6074</name>
    <dbReference type="NCBI Taxonomy" id="1295534"/>
    <lineage>
        <taxon>Eukaryota</taxon>
        <taxon>Fungi</taxon>
        <taxon>Dikarya</taxon>
        <taxon>Basidiomycota</taxon>
        <taxon>Agaricomycotina</taxon>
        <taxon>Tremellomycetes</taxon>
        <taxon>Tremellales</taxon>
        <taxon>Cryptococcaceae</taxon>
        <taxon>Kwoniella</taxon>
    </lineage>
</organism>
<dbReference type="AlphaFoldDB" id="A0AAX4JTQ8"/>
<proteinExistence type="predicted"/>
<gene>
    <name evidence="2" type="ORF">L201_003655</name>
</gene>
<dbReference type="EMBL" id="CP144101">
    <property type="protein sequence ID" value="WWC88742.1"/>
    <property type="molecule type" value="Genomic_DNA"/>
</dbReference>
<protein>
    <submittedName>
        <fullName evidence="2">Uncharacterized protein</fullName>
    </submittedName>
</protein>
<keyword evidence="3" id="KW-1185">Reference proteome</keyword>
<reference evidence="2 3" key="1">
    <citation type="submission" date="2024-01" db="EMBL/GenBank/DDBJ databases">
        <title>Comparative genomics of Cryptococcus and Kwoniella reveals pathogenesis evolution and contrasting modes of karyotype evolution via chromosome fusion or intercentromeric recombination.</title>
        <authorList>
            <person name="Coelho M.A."/>
            <person name="David-Palma M."/>
            <person name="Shea T."/>
            <person name="Bowers K."/>
            <person name="McGinley-Smith S."/>
            <person name="Mohammad A.W."/>
            <person name="Gnirke A."/>
            <person name="Yurkov A.M."/>
            <person name="Nowrousian M."/>
            <person name="Sun S."/>
            <person name="Cuomo C.A."/>
            <person name="Heitman J."/>
        </authorList>
    </citation>
    <scope>NUCLEOTIDE SEQUENCE [LARGE SCALE GENOMIC DNA]</scope>
    <source>
        <strain evidence="2 3">CBS 6074</strain>
    </source>
</reference>
<feature type="region of interest" description="Disordered" evidence="1">
    <location>
        <begin position="1"/>
        <end position="52"/>
    </location>
</feature>
<dbReference type="RefSeq" id="XP_066075505.1">
    <property type="nucleotide sequence ID" value="XM_066219408.1"/>
</dbReference>
<sequence>MVVKPKPNSPPAHPTLPQMPNHNSNPIPELGENVIESENSNEPITTQPNQPLTMSETIYHNYQKSEPEYPGCRCNFFWGCFDFTVSVKIPQEI</sequence>
<feature type="compositionally biased region" description="Polar residues" evidence="1">
    <location>
        <begin position="36"/>
        <end position="52"/>
    </location>
</feature>
<accession>A0AAX4JTQ8</accession>